<dbReference type="InterPro" id="IPR015413">
    <property type="entry name" value="Methionyl/Leucyl_tRNA_Synth"/>
</dbReference>
<dbReference type="Gene3D" id="3.40.50.620">
    <property type="entry name" value="HUPs"/>
    <property type="match status" value="1"/>
</dbReference>
<organism evidence="10 11">
    <name type="scientific">Paraburkholderia guartelaensis</name>
    <dbReference type="NCBI Taxonomy" id="2546446"/>
    <lineage>
        <taxon>Bacteria</taxon>
        <taxon>Pseudomonadati</taxon>
        <taxon>Pseudomonadota</taxon>
        <taxon>Betaproteobacteria</taxon>
        <taxon>Burkholderiales</taxon>
        <taxon>Burkholderiaceae</taxon>
        <taxon>Paraburkholderia</taxon>
    </lineage>
</organism>
<dbReference type="InterPro" id="IPR014729">
    <property type="entry name" value="Rossmann-like_a/b/a_fold"/>
</dbReference>
<dbReference type="GO" id="GO:0004825">
    <property type="term" value="F:methionine-tRNA ligase activity"/>
    <property type="evidence" value="ECO:0007669"/>
    <property type="project" value="UniProtKB-EC"/>
</dbReference>
<dbReference type="EMBL" id="SMOD01000071">
    <property type="protein sequence ID" value="TDG02218.1"/>
    <property type="molecule type" value="Genomic_DNA"/>
</dbReference>
<reference evidence="10 11" key="1">
    <citation type="submission" date="2019-03" db="EMBL/GenBank/DDBJ databases">
        <title>Paraburkholderia sp. isolated from native Mimosa gymnas in Guartela State Park, Brazil.</title>
        <authorList>
            <person name="Paulitsch F."/>
            <person name="Hungria M."/>
            <person name="Delamuta J.R.M."/>
            <person name="Ribeiro R.A."/>
            <person name="Dall'Agnol R."/>
            <person name="Silva J.S.B."/>
        </authorList>
    </citation>
    <scope>NUCLEOTIDE SEQUENCE [LARGE SCALE GENOMIC DNA]</scope>
    <source>
        <strain evidence="10 11">CNPSo 3008</strain>
    </source>
</reference>
<feature type="domain" description="Methionyl/Leucyl tRNA synthetase" evidence="9">
    <location>
        <begin position="334"/>
        <end position="419"/>
    </location>
</feature>
<protein>
    <recommendedName>
        <fullName evidence="9">Methionyl/Leucyl tRNA synthetase domain-containing protein</fullName>
    </recommendedName>
</protein>
<feature type="domain" description="Methionyl/Leucyl tRNA synthetase" evidence="9">
    <location>
        <begin position="33"/>
        <end position="235"/>
    </location>
</feature>
<dbReference type="SUPFAM" id="SSF52374">
    <property type="entry name" value="Nucleotidylyl transferase"/>
    <property type="match status" value="1"/>
</dbReference>
<evidence type="ECO:0000313" key="10">
    <source>
        <dbReference type="EMBL" id="TDG02218.1"/>
    </source>
</evidence>
<evidence type="ECO:0000256" key="4">
    <source>
        <dbReference type="ARBA" id="ARBA00022840"/>
    </source>
</evidence>
<dbReference type="InterPro" id="IPR029038">
    <property type="entry name" value="MetRS_Zn"/>
</dbReference>
<dbReference type="GO" id="GO:0005524">
    <property type="term" value="F:ATP binding"/>
    <property type="evidence" value="ECO:0007669"/>
    <property type="project" value="UniProtKB-KW"/>
</dbReference>
<evidence type="ECO:0000256" key="5">
    <source>
        <dbReference type="ARBA" id="ARBA00022917"/>
    </source>
</evidence>
<evidence type="ECO:0000256" key="1">
    <source>
        <dbReference type="ARBA" id="ARBA00008258"/>
    </source>
</evidence>
<dbReference type="InterPro" id="IPR023458">
    <property type="entry name" value="Met-tRNA_ligase_1"/>
</dbReference>
<keyword evidence="3 8" id="KW-0547">Nucleotide-binding</keyword>
<keyword evidence="4 8" id="KW-0067">ATP-binding</keyword>
<comment type="caution">
    <text evidence="10">The sequence shown here is derived from an EMBL/GenBank/DDBJ whole genome shotgun (WGS) entry which is preliminary data.</text>
</comment>
<evidence type="ECO:0000256" key="2">
    <source>
        <dbReference type="ARBA" id="ARBA00022598"/>
    </source>
</evidence>
<keyword evidence="2 8" id="KW-0436">Ligase</keyword>
<dbReference type="OrthoDB" id="9810191at2"/>
<evidence type="ECO:0000256" key="7">
    <source>
        <dbReference type="ARBA" id="ARBA00047364"/>
    </source>
</evidence>
<evidence type="ECO:0000313" key="11">
    <source>
        <dbReference type="Proteomes" id="UP000295606"/>
    </source>
</evidence>
<evidence type="ECO:0000259" key="9">
    <source>
        <dbReference type="Pfam" id="PF09334"/>
    </source>
</evidence>
<proteinExistence type="inferred from homology"/>
<dbReference type="GO" id="GO:0005829">
    <property type="term" value="C:cytosol"/>
    <property type="evidence" value="ECO:0007669"/>
    <property type="project" value="TreeGrafter"/>
</dbReference>
<comment type="catalytic activity">
    <reaction evidence="7">
        <text>tRNA(Met) + L-methionine + ATP = L-methionyl-tRNA(Met) + AMP + diphosphate</text>
        <dbReference type="Rhea" id="RHEA:13481"/>
        <dbReference type="Rhea" id="RHEA-COMP:9667"/>
        <dbReference type="Rhea" id="RHEA-COMP:9698"/>
        <dbReference type="ChEBI" id="CHEBI:30616"/>
        <dbReference type="ChEBI" id="CHEBI:33019"/>
        <dbReference type="ChEBI" id="CHEBI:57844"/>
        <dbReference type="ChEBI" id="CHEBI:78442"/>
        <dbReference type="ChEBI" id="CHEBI:78530"/>
        <dbReference type="ChEBI" id="CHEBI:456215"/>
        <dbReference type="EC" id="6.1.1.10"/>
    </reaction>
</comment>
<evidence type="ECO:0000256" key="8">
    <source>
        <dbReference type="RuleBase" id="RU363039"/>
    </source>
</evidence>
<dbReference type="Gene3D" id="2.20.28.20">
    <property type="entry name" value="Methionyl-tRNA synthetase, Zn-domain"/>
    <property type="match status" value="1"/>
</dbReference>
<dbReference type="InterPro" id="IPR009080">
    <property type="entry name" value="tRNAsynth_Ia_anticodon-bd"/>
</dbReference>
<accession>A0A4R5L355</accession>
<name>A0A4R5L355_9BURK</name>
<keyword evidence="6 8" id="KW-0030">Aminoacyl-tRNA synthetase</keyword>
<keyword evidence="5 8" id="KW-0648">Protein biosynthesis</keyword>
<dbReference type="Pfam" id="PF09334">
    <property type="entry name" value="tRNA-synt_1g"/>
    <property type="match status" value="2"/>
</dbReference>
<dbReference type="PANTHER" id="PTHR45765">
    <property type="entry name" value="METHIONINE--TRNA LIGASE"/>
    <property type="match status" value="1"/>
</dbReference>
<dbReference type="AlphaFoldDB" id="A0A4R5L355"/>
<comment type="similarity">
    <text evidence="1">Belongs to the class-I aminoacyl-tRNA synthetase family. MetG type 1 subfamily.</text>
</comment>
<sequence length="559" mass="61732">MGDLMRNAIGFVGLGDTRTPLRKIVISPVNLTANGRAHLGHAGGPFLRMDILARALRRSGHDVWYGLTTDGFENHVVAKATQLGEHPATMAARFHEQIGTDLKALDIHLDRFDDPVHRTNIDTFFGVREALMRRLGQSDQVQLRDERLPVDDALPSTAPIEDRFSIGAWLAACCPNCLKPAGSFFCEACGMHFEPWDAVKPVSRRGTITEWVESKSYFLNMRNPTQLTVQWEQMHIEAPFARIAQRYVDRCGGTMRLTLPGLYGVPWQADACVNRQILFSYSAGCYTHHLYCGERYAQERGVANPFSHGSDTFLIGSTGIDNTIPVLVGVTGCALAQENFRPFDSVNFNYFLKLNGSKFSTSRGHVIWAGDIGNINGINTDALRVYLSEICPEEEETDFRVGNMLGRHNHLVSTVGTLVASACATVVENPAFRGEPAFDSSLFARLVELYGEQSAALSPDKLRVSLASKPLMAWLDLANEARTPATAYTWLKGLAFLAAPLMPRTADAIWVWLGHAETPSASAFPETRQIPDAKATNLHESRMLHEHDLSNCLPASMDS</sequence>
<dbReference type="SUPFAM" id="SSF47323">
    <property type="entry name" value="Anticodon-binding domain of a subclass of class I aminoacyl-tRNA synthetases"/>
    <property type="match status" value="1"/>
</dbReference>
<evidence type="ECO:0000256" key="6">
    <source>
        <dbReference type="ARBA" id="ARBA00023146"/>
    </source>
</evidence>
<gene>
    <name evidence="10" type="ORF">E1N52_40860</name>
</gene>
<evidence type="ECO:0000256" key="3">
    <source>
        <dbReference type="ARBA" id="ARBA00022741"/>
    </source>
</evidence>
<dbReference type="PANTHER" id="PTHR45765:SF1">
    <property type="entry name" value="METHIONINE--TRNA LIGASE, CYTOPLASMIC"/>
    <property type="match status" value="1"/>
</dbReference>
<dbReference type="Proteomes" id="UP000295606">
    <property type="component" value="Unassembled WGS sequence"/>
</dbReference>
<dbReference type="GO" id="GO:0006431">
    <property type="term" value="P:methionyl-tRNA aminoacylation"/>
    <property type="evidence" value="ECO:0007669"/>
    <property type="project" value="TreeGrafter"/>
</dbReference>
<dbReference type="RefSeq" id="WP_133190579.1">
    <property type="nucleotide sequence ID" value="NZ_SMOD01000071.1"/>
</dbReference>